<evidence type="ECO:0000313" key="3">
    <source>
        <dbReference type="Proteomes" id="UP000254919"/>
    </source>
</evidence>
<name>A0A379MWP8_9PROT</name>
<keyword evidence="1" id="KW-0732">Signal</keyword>
<feature type="chain" id="PRO_5016748288" description="Secreted protein" evidence="1">
    <location>
        <begin position="39"/>
        <end position="183"/>
    </location>
</feature>
<gene>
    <name evidence="2" type="ORF">NCTC13291_00127</name>
</gene>
<proteinExistence type="predicted"/>
<reference evidence="2 3" key="1">
    <citation type="submission" date="2018-06" db="EMBL/GenBank/DDBJ databases">
        <authorList>
            <consortium name="Pathogen Informatics"/>
            <person name="Doyle S."/>
        </authorList>
    </citation>
    <scope>NUCLEOTIDE SEQUENCE [LARGE SCALE GENOMIC DNA]</scope>
    <source>
        <strain evidence="2 3">NCTC13291</strain>
    </source>
</reference>
<dbReference type="Proteomes" id="UP000254919">
    <property type="component" value="Unassembled WGS sequence"/>
</dbReference>
<dbReference type="AlphaFoldDB" id="A0A379MWP8"/>
<accession>A0A379MWP8</accession>
<organism evidence="2 3">
    <name type="scientific">Roseomonas mucosa</name>
    <dbReference type="NCBI Taxonomy" id="207340"/>
    <lineage>
        <taxon>Bacteria</taxon>
        <taxon>Pseudomonadati</taxon>
        <taxon>Pseudomonadota</taxon>
        <taxon>Alphaproteobacteria</taxon>
        <taxon>Acetobacterales</taxon>
        <taxon>Roseomonadaceae</taxon>
        <taxon>Roseomonas</taxon>
    </lineage>
</organism>
<evidence type="ECO:0000256" key="1">
    <source>
        <dbReference type="SAM" id="SignalP"/>
    </source>
</evidence>
<evidence type="ECO:0008006" key="4">
    <source>
        <dbReference type="Google" id="ProtNLM"/>
    </source>
</evidence>
<sequence length="183" mass="19687">MRGQVRTVNPVGRAIPPGMAGALLAAAVLLNLPLATQAAGSAEPSGPAARCARIGDDDTVRGYDPSLRDGFLRAWRKSFPGGTTKPDEALLQAQSHYRCMDGHLYACFTGANLPCDKLDQRRENAGAEAFCRENPASDSIPMVATGHDTPYEWRCRNGRAEVVGTVQDLDARGFGKALWTRMN</sequence>
<evidence type="ECO:0000313" key="2">
    <source>
        <dbReference type="EMBL" id="SUE37375.1"/>
    </source>
</evidence>
<feature type="signal peptide" evidence="1">
    <location>
        <begin position="1"/>
        <end position="38"/>
    </location>
</feature>
<dbReference type="RefSeq" id="WP_126281951.1">
    <property type="nucleotide sequence ID" value="NZ_CP025189.1"/>
</dbReference>
<protein>
    <recommendedName>
        <fullName evidence="4">Secreted protein</fullName>
    </recommendedName>
</protein>
<dbReference type="EMBL" id="UGVN01000001">
    <property type="protein sequence ID" value="SUE37375.1"/>
    <property type="molecule type" value="Genomic_DNA"/>
</dbReference>